<dbReference type="AlphaFoldDB" id="A0A1G6P0N1"/>
<name>A0A1G6P0N1_9BACT</name>
<dbReference type="Pfam" id="PF13579">
    <property type="entry name" value="Glyco_trans_4_4"/>
    <property type="match status" value="1"/>
</dbReference>
<dbReference type="PANTHER" id="PTHR45947:SF3">
    <property type="entry name" value="SULFOQUINOVOSYL TRANSFERASE SQD2"/>
    <property type="match status" value="1"/>
</dbReference>
<dbReference type="GO" id="GO:0016758">
    <property type="term" value="F:hexosyltransferase activity"/>
    <property type="evidence" value="ECO:0007669"/>
    <property type="project" value="TreeGrafter"/>
</dbReference>
<evidence type="ECO:0000313" key="2">
    <source>
        <dbReference type="EMBL" id="SDC73154.1"/>
    </source>
</evidence>
<dbReference type="InterPro" id="IPR028098">
    <property type="entry name" value="Glyco_trans_4-like_N"/>
</dbReference>
<organism evidence="2 3">
    <name type="scientific">Williamwhitmania taraxaci</name>
    <dbReference type="NCBI Taxonomy" id="1640674"/>
    <lineage>
        <taxon>Bacteria</taxon>
        <taxon>Pseudomonadati</taxon>
        <taxon>Bacteroidota</taxon>
        <taxon>Bacteroidia</taxon>
        <taxon>Bacteroidales</taxon>
        <taxon>Williamwhitmaniaceae</taxon>
        <taxon>Williamwhitmania</taxon>
    </lineage>
</organism>
<evidence type="ECO:0000259" key="1">
    <source>
        <dbReference type="Pfam" id="PF13579"/>
    </source>
</evidence>
<dbReference type="RefSeq" id="WP_092439339.1">
    <property type="nucleotide sequence ID" value="NZ_FMYP01000047.1"/>
</dbReference>
<sequence>MEKASRRVLIITYYWPPSGGAGVQRWLKFVKYLTLMGWETIVYTPVNPEIPVEDRSLLDEVPPGVTIFKTPIKEPYAIYKKFVGMKATDKVAANFISDGKKPSFAQKVAIWLRGNLFIPDPRVFWVKPSVRYLSELMGDDPVDLIVTSGPPHSMHLIGRRLKQKFGTPWIADFRDPWTNIDFYHELMLTPFADSMHRRLEKKVLTEADLVITVNQAMKEEFLAKGARQVSVISNGFDESDIIGTQKTEATKLTFVHIGTLGEARNPFALWTALGQLIKEQPSIANEVAVKLVGNIDFSVRESVKENNLEAIVEYTPYLPHNEAIKEQGSAGMLLLLVNNTPAAKGILTGKLFEYLAACRPILAIGPEDGEVAEILRETGAGHIFDFENITDTKRYLVEALDLFRQGKLVVEPKGTAKYSRRELTVRLASEMETLIEQNKIR</sequence>
<accession>A0A1G6P0N1</accession>
<reference evidence="2 3" key="1">
    <citation type="submission" date="2016-09" db="EMBL/GenBank/DDBJ databases">
        <authorList>
            <person name="Capua I."/>
            <person name="De Benedictis P."/>
            <person name="Joannis T."/>
            <person name="Lombin L.H."/>
            <person name="Cattoli G."/>
        </authorList>
    </citation>
    <scope>NUCLEOTIDE SEQUENCE [LARGE SCALE GENOMIC DNA]</scope>
    <source>
        <strain evidence="2 3">A7P-90m</strain>
    </source>
</reference>
<dbReference type="PANTHER" id="PTHR45947">
    <property type="entry name" value="SULFOQUINOVOSYL TRANSFERASE SQD2"/>
    <property type="match status" value="1"/>
</dbReference>
<feature type="domain" description="Glycosyltransferase subfamily 4-like N-terminal" evidence="1">
    <location>
        <begin position="123"/>
        <end position="235"/>
    </location>
</feature>
<dbReference type="EMBL" id="FMYP01000047">
    <property type="protein sequence ID" value="SDC73154.1"/>
    <property type="molecule type" value="Genomic_DNA"/>
</dbReference>
<keyword evidence="2" id="KW-0808">Transferase</keyword>
<dbReference type="SUPFAM" id="SSF53756">
    <property type="entry name" value="UDP-Glycosyltransferase/glycogen phosphorylase"/>
    <property type="match status" value="1"/>
</dbReference>
<dbReference type="Gene3D" id="3.40.50.2000">
    <property type="entry name" value="Glycogen Phosphorylase B"/>
    <property type="match status" value="2"/>
</dbReference>
<dbReference type="OrthoDB" id="9794575at2"/>
<dbReference type="InterPro" id="IPR050194">
    <property type="entry name" value="Glycosyltransferase_grp1"/>
</dbReference>
<proteinExistence type="predicted"/>
<dbReference type="Proteomes" id="UP000199452">
    <property type="component" value="Unassembled WGS sequence"/>
</dbReference>
<gene>
    <name evidence="2" type="ORF">SAMN05216323_104711</name>
</gene>
<evidence type="ECO:0000313" key="3">
    <source>
        <dbReference type="Proteomes" id="UP000199452"/>
    </source>
</evidence>
<protein>
    <submittedName>
        <fullName evidence="2">Glycosyl transferase 4-like domain-containing protein</fullName>
    </submittedName>
</protein>
<dbReference type="CDD" id="cd03794">
    <property type="entry name" value="GT4_WbuB-like"/>
    <property type="match status" value="1"/>
</dbReference>
<keyword evidence="3" id="KW-1185">Reference proteome</keyword>
<dbReference type="STRING" id="1640674.SAMN05216323_104711"/>